<dbReference type="Gene3D" id="1.10.10.10">
    <property type="entry name" value="Winged helix-like DNA-binding domain superfamily/Winged helix DNA-binding domain"/>
    <property type="match status" value="1"/>
</dbReference>
<dbReference type="GO" id="GO:0003677">
    <property type="term" value="F:DNA binding"/>
    <property type="evidence" value="ECO:0007669"/>
    <property type="project" value="UniProtKB-KW"/>
</dbReference>
<dbReference type="Pfam" id="PF00455">
    <property type="entry name" value="DeoRC"/>
    <property type="match status" value="1"/>
</dbReference>
<evidence type="ECO:0000313" key="6">
    <source>
        <dbReference type="Proteomes" id="UP001652338"/>
    </source>
</evidence>
<dbReference type="Gene3D" id="3.40.50.1360">
    <property type="match status" value="1"/>
</dbReference>
<dbReference type="PROSITE" id="PS00894">
    <property type="entry name" value="HTH_DEOR_1"/>
    <property type="match status" value="1"/>
</dbReference>
<dbReference type="InterPro" id="IPR018356">
    <property type="entry name" value="Tscrpt_reg_HTH_DeoR_CS"/>
</dbReference>
<dbReference type="SMART" id="SM01134">
    <property type="entry name" value="DeoRC"/>
    <property type="match status" value="1"/>
</dbReference>
<evidence type="ECO:0000313" key="5">
    <source>
        <dbReference type="EMBL" id="MCU6725163.1"/>
    </source>
</evidence>
<evidence type="ECO:0000256" key="1">
    <source>
        <dbReference type="ARBA" id="ARBA00023015"/>
    </source>
</evidence>
<reference evidence="5 6" key="1">
    <citation type="journal article" date="2021" name="ISME Commun">
        <title>Automated analysis of genomic sequences facilitates high-throughput and comprehensive description of bacteria.</title>
        <authorList>
            <person name="Hitch T.C.A."/>
        </authorList>
    </citation>
    <scope>NUCLEOTIDE SEQUENCE [LARGE SCALE GENOMIC DNA]</scope>
    <source>
        <strain evidence="5 6">Sanger_29</strain>
    </source>
</reference>
<name>A0ABT2SM45_9FIRM</name>
<evidence type="ECO:0000256" key="3">
    <source>
        <dbReference type="ARBA" id="ARBA00023163"/>
    </source>
</evidence>
<feature type="domain" description="HTH deoR-type" evidence="4">
    <location>
        <begin position="3"/>
        <end position="58"/>
    </location>
</feature>
<dbReference type="SUPFAM" id="SSF46785">
    <property type="entry name" value="Winged helix' DNA-binding domain"/>
    <property type="match status" value="1"/>
</dbReference>
<dbReference type="EMBL" id="JAOQKE010000006">
    <property type="protein sequence ID" value="MCU6725163.1"/>
    <property type="molecule type" value="Genomic_DNA"/>
</dbReference>
<keyword evidence="2 5" id="KW-0238">DNA-binding</keyword>
<dbReference type="PANTHER" id="PTHR30363">
    <property type="entry name" value="HTH-TYPE TRANSCRIPTIONAL REGULATOR SRLR-RELATED"/>
    <property type="match status" value="1"/>
</dbReference>
<dbReference type="InterPro" id="IPR050313">
    <property type="entry name" value="Carb_Metab_HTH_regulators"/>
</dbReference>
<gene>
    <name evidence="5" type="ORF">OCV47_07345</name>
</gene>
<protein>
    <submittedName>
        <fullName evidence="5">DeoR/GlpR family DNA-binding transcription regulator</fullName>
    </submittedName>
</protein>
<dbReference type="PANTHER" id="PTHR30363:SF44">
    <property type="entry name" value="AGA OPERON TRANSCRIPTIONAL REPRESSOR-RELATED"/>
    <property type="match status" value="1"/>
</dbReference>
<dbReference type="RefSeq" id="WP_262654534.1">
    <property type="nucleotide sequence ID" value="NZ_JAOQKE010000006.1"/>
</dbReference>
<dbReference type="InterPro" id="IPR036390">
    <property type="entry name" value="WH_DNA-bd_sf"/>
</dbReference>
<evidence type="ECO:0000256" key="2">
    <source>
        <dbReference type="ARBA" id="ARBA00023125"/>
    </source>
</evidence>
<keyword evidence="1" id="KW-0805">Transcription regulation</keyword>
<keyword evidence="3" id="KW-0804">Transcription</keyword>
<dbReference type="InterPro" id="IPR014036">
    <property type="entry name" value="DeoR-like_C"/>
</dbReference>
<dbReference type="Pfam" id="PF08220">
    <property type="entry name" value="HTH_DeoR"/>
    <property type="match status" value="1"/>
</dbReference>
<keyword evidence="6" id="KW-1185">Reference proteome</keyword>
<sequence>MLAIEREQKILDYLTEHHVASTQYLCDLTNSSLATVRRDLKSLADRKLLIRTHGGAQGIELSDVTNESYNQSTIFSCYAKDPQYMYKNSIAQKAVEFIQSNDTIFIGAGVTCNLLCQHLSNSNLENVMVVTTNVTAVSELVRSPHITTFLLGGTVHLGTNHIETLDDYTIQSLNKLFFDKAFFTVDGIDLNNGYSIINHAQLPLYNYLLSNTKEIYLLANQGKYDKRTFTHLCSLDTISNVITNSDCNSNYMKYYQEHHVTVYTA</sequence>
<evidence type="ECO:0000259" key="4">
    <source>
        <dbReference type="PROSITE" id="PS51000"/>
    </source>
</evidence>
<organism evidence="5 6">
    <name type="scientific">Muricoprocola aceti</name>
    <dbReference type="NCBI Taxonomy" id="2981772"/>
    <lineage>
        <taxon>Bacteria</taxon>
        <taxon>Bacillati</taxon>
        <taxon>Bacillota</taxon>
        <taxon>Clostridia</taxon>
        <taxon>Lachnospirales</taxon>
        <taxon>Lachnospiraceae</taxon>
        <taxon>Muricoprocola</taxon>
    </lineage>
</organism>
<accession>A0ABT2SM45</accession>
<dbReference type="InterPro" id="IPR001034">
    <property type="entry name" value="DeoR_HTH"/>
</dbReference>
<dbReference type="InterPro" id="IPR037171">
    <property type="entry name" value="NagB/RpiA_transferase-like"/>
</dbReference>
<dbReference type="SUPFAM" id="SSF100950">
    <property type="entry name" value="NagB/RpiA/CoA transferase-like"/>
    <property type="match status" value="1"/>
</dbReference>
<dbReference type="PROSITE" id="PS51000">
    <property type="entry name" value="HTH_DEOR_2"/>
    <property type="match status" value="1"/>
</dbReference>
<dbReference type="Proteomes" id="UP001652338">
    <property type="component" value="Unassembled WGS sequence"/>
</dbReference>
<comment type="caution">
    <text evidence="5">The sequence shown here is derived from an EMBL/GenBank/DDBJ whole genome shotgun (WGS) entry which is preliminary data.</text>
</comment>
<proteinExistence type="predicted"/>
<dbReference type="PRINTS" id="PR00037">
    <property type="entry name" value="HTHLACR"/>
</dbReference>
<dbReference type="SMART" id="SM00420">
    <property type="entry name" value="HTH_DEOR"/>
    <property type="match status" value="1"/>
</dbReference>
<dbReference type="InterPro" id="IPR036388">
    <property type="entry name" value="WH-like_DNA-bd_sf"/>
</dbReference>